<reference evidence="1 4" key="2">
    <citation type="submission" date="2019-02" db="EMBL/GenBank/DDBJ databases">
        <title>Complete genome sequence of Desulfobacter hydrogenophilus AcRS1.</title>
        <authorList>
            <person name="Marietou A."/>
            <person name="Lund M.B."/>
            <person name="Marshall I.P.G."/>
            <person name="Schreiber L."/>
            <person name="Jorgensen B."/>
        </authorList>
    </citation>
    <scope>NUCLEOTIDE SEQUENCE [LARGE SCALE GENOMIC DNA]</scope>
    <source>
        <strain evidence="1 4">AcRS1</strain>
    </source>
</reference>
<gene>
    <name evidence="2" type="ORF">DO021_19570</name>
    <name evidence="1" type="ORF">EYB58_16170</name>
</gene>
<accession>A0A328F704</accession>
<evidence type="ECO:0000313" key="2">
    <source>
        <dbReference type="EMBL" id="RAM00318.1"/>
    </source>
</evidence>
<proteinExistence type="predicted"/>
<dbReference type="Pfam" id="PF06035">
    <property type="entry name" value="Peptidase_C93"/>
    <property type="match status" value="1"/>
</dbReference>
<dbReference type="Proteomes" id="UP000248798">
    <property type="component" value="Unassembled WGS sequence"/>
</dbReference>
<dbReference type="InterPro" id="IPR010319">
    <property type="entry name" value="Transglutaminase-like_Cys_pept"/>
</dbReference>
<dbReference type="PANTHER" id="PTHR39327">
    <property type="match status" value="1"/>
</dbReference>
<evidence type="ECO:0008006" key="5">
    <source>
        <dbReference type="Google" id="ProtNLM"/>
    </source>
</evidence>
<protein>
    <recommendedName>
        <fullName evidence="5">Transglutaminase</fullName>
    </recommendedName>
</protein>
<name>A0A328F704_9BACT</name>
<sequence>MNFEDLEKIQRDVNWDITYQSDLEHYKKSDHWAIPADGLGDCEDYALLKRHLLLEAGWPKEKLRLATCYTETGGYHAVLIAILGATWTDETWWVLDNREKLPKSWRMMDHYKWDRMQDEKGVWRAVVS</sequence>
<dbReference type="PANTHER" id="PTHR39327:SF1">
    <property type="entry name" value="BLR5470 PROTEIN"/>
    <property type="match status" value="1"/>
</dbReference>
<organism evidence="2 3">
    <name type="scientific">Desulfobacter hydrogenophilus</name>
    <dbReference type="NCBI Taxonomy" id="2291"/>
    <lineage>
        <taxon>Bacteria</taxon>
        <taxon>Pseudomonadati</taxon>
        <taxon>Thermodesulfobacteriota</taxon>
        <taxon>Desulfobacteria</taxon>
        <taxon>Desulfobacterales</taxon>
        <taxon>Desulfobacteraceae</taxon>
        <taxon>Desulfobacter</taxon>
    </lineage>
</organism>
<dbReference type="Gene3D" id="3.10.620.30">
    <property type="match status" value="1"/>
</dbReference>
<dbReference type="EMBL" id="QLNI01000052">
    <property type="protein sequence ID" value="RAM00318.1"/>
    <property type="molecule type" value="Genomic_DNA"/>
</dbReference>
<dbReference type="EMBL" id="CP036313">
    <property type="protein sequence ID" value="QBH14316.1"/>
    <property type="molecule type" value="Genomic_DNA"/>
</dbReference>
<dbReference type="OrthoDB" id="5401788at2"/>
<dbReference type="Proteomes" id="UP000293902">
    <property type="component" value="Chromosome"/>
</dbReference>
<dbReference type="RefSeq" id="WP_111959813.1">
    <property type="nucleotide sequence ID" value="NZ_CP036313.1"/>
</dbReference>
<reference evidence="2 3" key="1">
    <citation type="submission" date="2018-06" db="EMBL/GenBank/DDBJ databases">
        <title>Complete Genome Sequence of Desulfobacter hydrogenophilus (DSM3380).</title>
        <authorList>
            <person name="Marietou A."/>
            <person name="Schreiber L."/>
            <person name="Marshall I."/>
            <person name="Jorgensen B."/>
        </authorList>
    </citation>
    <scope>NUCLEOTIDE SEQUENCE [LARGE SCALE GENOMIC DNA]</scope>
    <source>
        <strain evidence="2 3">DSM 3380</strain>
    </source>
</reference>
<evidence type="ECO:0000313" key="3">
    <source>
        <dbReference type="Proteomes" id="UP000248798"/>
    </source>
</evidence>
<keyword evidence="4" id="KW-1185">Reference proteome</keyword>
<evidence type="ECO:0000313" key="1">
    <source>
        <dbReference type="EMBL" id="QBH14316.1"/>
    </source>
</evidence>
<dbReference type="AlphaFoldDB" id="A0A328F704"/>
<evidence type="ECO:0000313" key="4">
    <source>
        <dbReference type="Proteomes" id="UP000293902"/>
    </source>
</evidence>